<evidence type="ECO:0000313" key="2">
    <source>
        <dbReference type="EMBL" id="QDQ15429.1"/>
    </source>
</evidence>
<sequence length="350" mass="37621">MDGYDAKVRRVLRRSYELDHGHYAIGIEVLPYKLAGTIVTSEGMVTARSRTDLSDMEPEAVVQRAAALIRSLADSKLGRSFPRNRVCVGVQVGGPVDADTGLVRHLVNGPDDHGKEKPPPYEWVEFPLGPRLRAATGWDTVVENDAHAFAAYEQTLGVGRHADTFAVVLVRDGVGAGMVVRSERLSVPMEFGHLRVWPQGRVCDCGMRGCIESQVGNRALTGAIKDLTGRELDGLEAAVDLADGDDPHALAAVAAFRKAGTSVARGLAHLLTLFGPSHVVLYAADSLLISGRGHRAANAFLSAVGTYRSYAFHDNRDCHLVTKPLVADRGAHGAALIALQNCFGVRLRPH</sequence>
<dbReference type="Gene3D" id="3.30.420.40">
    <property type="match status" value="2"/>
</dbReference>
<accession>A0A516RIF3</accession>
<dbReference type="PANTHER" id="PTHR18964:SF173">
    <property type="entry name" value="GLUCOKINASE"/>
    <property type="match status" value="1"/>
</dbReference>
<reference evidence="2 3" key="1">
    <citation type="journal article" date="2019" name="J. Ind. Microbiol. Biotechnol.">
        <title>The complete genomic sequence of Streptomyces spectabilis NRRL-2792 and identification of secondary metabolite biosynthetic gene clusters.</title>
        <authorList>
            <person name="Sinha A."/>
            <person name="Phillips-Salemka S."/>
            <person name="Niraula T.A."/>
            <person name="Short K.A."/>
            <person name="Niraula N.P."/>
        </authorList>
    </citation>
    <scope>NUCLEOTIDE SEQUENCE [LARGE SCALE GENOMIC DNA]</scope>
    <source>
        <strain evidence="2 3">NRRL 2792</strain>
    </source>
</reference>
<protein>
    <submittedName>
        <fullName evidence="2">ROK family protein</fullName>
    </submittedName>
</protein>
<comment type="similarity">
    <text evidence="1">Belongs to the ROK (NagC/XylR) family.</text>
</comment>
<evidence type="ECO:0000313" key="3">
    <source>
        <dbReference type="Proteomes" id="UP000316806"/>
    </source>
</evidence>
<dbReference type="Pfam" id="PF00480">
    <property type="entry name" value="ROK"/>
    <property type="match status" value="1"/>
</dbReference>
<dbReference type="Proteomes" id="UP000316806">
    <property type="component" value="Chromosome"/>
</dbReference>
<evidence type="ECO:0000256" key="1">
    <source>
        <dbReference type="ARBA" id="ARBA00006479"/>
    </source>
</evidence>
<organism evidence="2 3">
    <name type="scientific">Streptomyces spectabilis</name>
    <dbReference type="NCBI Taxonomy" id="68270"/>
    <lineage>
        <taxon>Bacteria</taxon>
        <taxon>Bacillati</taxon>
        <taxon>Actinomycetota</taxon>
        <taxon>Actinomycetes</taxon>
        <taxon>Kitasatosporales</taxon>
        <taxon>Streptomycetaceae</taxon>
        <taxon>Streptomyces</taxon>
    </lineage>
</organism>
<dbReference type="InterPro" id="IPR000600">
    <property type="entry name" value="ROK"/>
</dbReference>
<gene>
    <name evidence="2" type="ORF">FH965_36735</name>
</gene>
<dbReference type="InterPro" id="IPR043129">
    <property type="entry name" value="ATPase_NBD"/>
</dbReference>
<name>A0A516RIF3_STRST</name>
<dbReference type="AlphaFoldDB" id="A0A516RIF3"/>
<dbReference type="SUPFAM" id="SSF53067">
    <property type="entry name" value="Actin-like ATPase domain"/>
    <property type="match status" value="1"/>
</dbReference>
<dbReference type="RefSeq" id="WP_144322633.1">
    <property type="nucleotide sequence ID" value="NZ_CP040916.1"/>
</dbReference>
<proteinExistence type="inferred from homology"/>
<dbReference type="PANTHER" id="PTHR18964">
    <property type="entry name" value="ROK (REPRESSOR, ORF, KINASE) FAMILY"/>
    <property type="match status" value="1"/>
</dbReference>
<dbReference type="EMBL" id="CP040916">
    <property type="protein sequence ID" value="QDQ15429.1"/>
    <property type="molecule type" value="Genomic_DNA"/>
</dbReference>